<evidence type="ECO:0000256" key="5">
    <source>
        <dbReference type="ARBA" id="ARBA00022989"/>
    </source>
</evidence>
<feature type="transmembrane region" description="Helical" evidence="8">
    <location>
        <begin position="27"/>
        <end position="51"/>
    </location>
</feature>
<gene>
    <name evidence="12" type="primary">LOC120251836</name>
</gene>
<dbReference type="Proteomes" id="UP001515500">
    <property type="component" value="Chromosome 20"/>
</dbReference>
<dbReference type="GO" id="GO:0000139">
    <property type="term" value="C:Golgi membrane"/>
    <property type="evidence" value="ECO:0007669"/>
    <property type="project" value="UniProtKB-SubCell"/>
</dbReference>
<evidence type="ECO:0000256" key="3">
    <source>
        <dbReference type="ARBA" id="ARBA00022692"/>
    </source>
</evidence>
<evidence type="ECO:0000256" key="1">
    <source>
        <dbReference type="ARBA" id="ARBA00004323"/>
    </source>
</evidence>
<dbReference type="InterPro" id="IPR026057">
    <property type="entry name" value="TBL_C"/>
</dbReference>
<evidence type="ECO:0000259" key="9">
    <source>
        <dbReference type="Pfam" id="PF13839"/>
    </source>
</evidence>
<evidence type="ECO:0000313" key="11">
    <source>
        <dbReference type="Proteomes" id="UP001515500"/>
    </source>
</evidence>
<keyword evidence="7 8" id="KW-0472">Membrane</keyword>
<evidence type="ECO:0000313" key="12">
    <source>
        <dbReference type="RefSeq" id="XP_039116425.1"/>
    </source>
</evidence>
<feature type="domain" description="Trichome birefringence-like C-terminal" evidence="9">
    <location>
        <begin position="112"/>
        <end position="402"/>
    </location>
</feature>
<name>A0AB40ANC6_DIOCR</name>
<proteinExistence type="inferred from homology"/>
<dbReference type="PANTHER" id="PTHR32285:SF324">
    <property type="entry name" value="PROTEIN TRICHOME BIREFRINGENCE-LIKE 25"/>
    <property type="match status" value="1"/>
</dbReference>
<evidence type="ECO:0000256" key="7">
    <source>
        <dbReference type="ARBA" id="ARBA00023136"/>
    </source>
</evidence>
<reference evidence="12" key="1">
    <citation type="submission" date="2025-08" db="UniProtKB">
        <authorList>
            <consortium name="RefSeq"/>
        </authorList>
    </citation>
    <scope>IDENTIFICATION</scope>
</reference>
<dbReference type="PANTHER" id="PTHR32285">
    <property type="entry name" value="PROTEIN TRICHOME BIREFRINGENCE-LIKE 9-RELATED"/>
    <property type="match status" value="1"/>
</dbReference>
<dbReference type="AlphaFoldDB" id="A0AB40ANC6"/>
<accession>A0AB40ANC6</accession>
<feature type="domain" description="Trichome birefringence-like N-terminal" evidence="10">
    <location>
        <begin position="59"/>
        <end position="111"/>
    </location>
</feature>
<dbReference type="GO" id="GO:1990538">
    <property type="term" value="F:xylan O-acetyltransferase activity"/>
    <property type="evidence" value="ECO:0007669"/>
    <property type="project" value="UniProtKB-ARBA"/>
</dbReference>
<sequence length="415" mass="48541">MANEEMVDWEALPGAQGERNGSTGKQLLKFLAAVLLVGFCFHFLFTEFILWEPDSTKAGCTLFQGEWILDNEGPAYTNETCHFIEPYQNCMRNERPDTGYLYWRWKPKNCDLARFDADKFLNAMRNKSWALIGDSIFRNHMQSLICLLSKIDEPVDIYHEMNYKTRTWYFSSYNFTLAVIWAPFLVRYDTFEGHNTLAEPNLELHLDILDTKWTTEYHKYDYVVISGGQWFYKSAIMWENNRVIGCHNCPDDNLKELGVTEPYRKALRLAFHFVSTNDHKPFVVFRTWTPDHFEYGKWYNGGVCNRTQPYKEGEYDGDPTDHAMRRAEIEEFEHAAKIGVKNGMQMKLLDTYHLSLLRPDGHPGPYRTYPPINDKNKKVQNDCLHWCLPGPIDTWNELLMKMVIDDDDNLGHASA</sequence>
<keyword evidence="4" id="KW-0735">Signal-anchor</keyword>
<dbReference type="RefSeq" id="XP_039116425.1">
    <property type="nucleotide sequence ID" value="XM_039260491.1"/>
</dbReference>
<comment type="similarity">
    <text evidence="2">Belongs to the PC-esterase family. TBL subfamily.</text>
</comment>
<dbReference type="GeneID" id="120251836"/>
<keyword evidence="6" id="KW-0333">Golgi apparatus</keyword>
<evidence type="ECO:0000256" key="2">
    <source>
        <dbReference type="ARBA" id="ARBA00007727"/>
    </source>
</evidence>
<keyword evidence="3 8" id="KW-0812">Transmembrane</keyword>
<keyword evidence="11" id="KW-1185">Reference proteome</keyword>
<dbReference type="InterPro" id="IPR025846">
    <property type="entry name" value="TBL_N"/>
</dbReference>
<dbReference type="InterPro" id="IPR029962">
    <property type="entry name" value="TBL"/>
</dbReference>
<evidence type="ECO:0000256" key="6">
    <source>
        <dbReference type="ARBA" id="ARBA00023034"/>
    </source>
</evidence>
<dbReference type="Pfam" id="PF13839">
    <property type="entry name" value="PC-Esterase"/>
    <property type="match status" value="1"/>
</dbReference>
<evidence type="ECO:0000256" key="8">
    <source>
        <dbReference type="SAM" id="Phobius"/>
    </source>
</evidence>
<evidence type="ECO:0000256" key="4">
    <source>
        <dbReference type="ARBA" id="ARBA00022968"/>
    </source>
</evidence>
<protein>
    <submittedName>
        <fullName evidence="12">Protein trichome birefringence-like 26 isoform X1</fullName>
    </submittedName>
</protein>
<keyword evidence="5 8" id="KW-1133">Transmembrane helix</keyword>
<dbReference type="Pfam" id="PF14416">
    <property type="entry name" value="PMR5N"/>
    <property type="match status" value="1"/>
</dbReference>
<organism evidence="11 12">
    <name type="scientific">Dioscorea cayennensis subsp. rotundata</name>
    <name type="common">White Guinea yam</name>
    <name type="synonym">Dioscorea rotundata</name>
    <dbReference type="NCBI Taxonomy" id="55577"/>
    <lineage>
        <taxon>Eukaryota</taxon>
        <taxon>Viridiplantae</taxon>
        <taxon>Streptophyta</taxon>
        <taxon>Embryophyta</taxon>
        <taxon>Tracheophyta</taxon>
        <taxon>Spermatophyta</taxon>
        <taxon>Magnoliopsida</taxon>
        <taxon>Liliopsida</taxon>
        <taxon>Dioscoreales</taxon>
        <taxon>Dioscoreaceae</taxon>
        <taxon>Dioscorea</taxon>
    </lineage>
</organism>
<evidence type="ECO:0000259" key="10">
    <source>
        <dbReference type="Pfam" id="PF14416"/>
    </source>
</evidence>
<comment type="subcellular location">
    <subcellularLocation>
        <location evidence="1">Golgi apparatus membrane</location>
        <topology evidence="1">Single-pass type II membrane protein</topology>
    </subcellularLocation>
</comment>